<dbReference type="GO" id="GO:0035999">
    <property type="term" value="P:tetrahydrofolate interconversion"/>
    <property type="evidence" value="ECO:0007669"/>
    <property type="project" value="UniProtKB-UniPathway"/>
</dbReference>
<dbReference type="GO" id="GO:0106312">
    <property type="term" value="F:methylenetetrahydrofolate reductase (NADH) activity"/>
    <property type="evidence" value="ECO:0007669"/>
    <property type="project" value="UniProtKB-EC"/>
</dbReference>
<comment type="similarity">
    <text evidence="3 12">Belongs to the methylenetetrahydrofolate reductase family.</text>
</comment>
<dbReference type="RefSeq" id="WP_131952244.1">
    <property type="nucleotide sequence ID" value="NZ_JAPPUZ010000002.1"/>
</dbReference>
<name>A0A6A7JR42_9BACT</name>
<protein>
    <recommendedName>
        <fullName evidence="12">Methylenetetrahydrofolate reductase</fullName>
        <ecNumber evidence="12">1.5.1.54</ecNumber>
    </recommendedName>
</protein>
<evidence type="ECO:0000256" key="4">
    <source>
        <dbReference type="ARBA" id="ARBA00022605"/>
    </source>
</evidence>
<dbReference type="GO" id="GO:0005829">
    <property type="term" value="C:cytosol"/>
    <property type="evidence" value="ECO:0007669"/>
    <property type="project" value="InterPro"/>
</dbReference>
<dbReference type="InterPro" id="IPR029041">
    <property type="entry name" value="FAD-linked_oxidoreductase-like"/>
</dbReference>
<evidence type="ECO:0000256" key="12">
    <source>
        <dbReference type="RuleBase" id="RU003862"/>
    </source>
</evidence>
<accession>A0A6A7JR42</accession>
<dbReference type="Gene3D" id="3.20.20.220">
    <property type="match status" value="1"/>
</dbReference>
<dbReference type="PANTHER" id="PTHR45754">
    <property type="entry name" value="METHYLENETETRAHYDROFOLATE REDUCTASE"/>
    <property type="match status" value="1"/>
</dbReference>
<evidence type="ECO:0000256" key="10">
    <source>
        <dbReference type="ARBA" id="ARBA00034478"/>
    </source>
</evidence>
<dbReference type="Pfam" id="PF02219">
    <property type="entry name" value="MTHFR"/>
    <property type="match status" value="1"/>
</dbReference>
<gene>
    <name evidence="13" type="primary">metF</name>
    <name evidence="13" type="ORF">GC022_01290</name>
</gene>
<evidence type="ECO:0000256" key="6">
    <source>
        <dbReference type="ARBA" id="ARBA00022827"/>
    </source>
</evidence>
<dbReference type="GO" id="GO:0071949">
    <property type="term" value="F:FAD binding"/>
    <property type="evidence" value="ECO:0007669"/>
    <property type="project" value="TreeGrafter"/>
</dbReference>
<evidence type="ECO:0000256" key="3">
    <source>
        <dbReference type="ARBA" id="ARBA00006743"/>
    </source>
</evidence>
<dbReference type="AlphaFoldDB" id="A0A6A7JR42"/>
<dbReference type="InterPro" id="IPR004620">
    <property type="entry name" value="MTHF_reductase_bac"/>
</dbReference>
<dbReference type="InterPro" id="IPR003171">
    <property type="entry name" value="Mehydrof_redctse-like"/>
</dbReference>
<keyword evidence="9" id="KW-0486">Methionine biosynthesis</keyword>
<proteinExistence type="inferred from homology"/>
<dbReference type="UniPathway" id="UPA00193"/>
<keyword evidence="6 12" id="KW-0274">FAD</keyword>
<evidence type="ECO:0000256" key="1">
    <source>
        <dbReference type="ARBA" id="ARBA00001974"/>
    </source>
</evidence>
<keyword evidence="7 12" id="KW-0560">Oxidoreductase</keyword>
<evidence type="ECO:0000256" key="11">
    <source>
        <dbReference type="ARBA" id="ARBA00048628"/>
    </source>
</evidence>
<dbReference type="EC" id="1.5.1.54" evidence="12"/>
<evidence type="ECO:0000256" key="5">
    <source>
        <dbReference type="ARBA" id="ARBA00022630"/>
    </source>
</evidence>
<comment type="cofactor">
    <cofactor evidence="1 12">
        <name>FAD</name>
        <dbReference type="ChEBI" id="CHEBI:57692"/>
    </cofactor>
</comment>
<evidence type="ECO:0000256" key="2">
    <source>
        <dbReference type="ARBA" id="ARBA00004777"/>
    </source>
</evidence>
<dbReference type="NCBIfam" id="TIGR00676">
    <property type="entry name" value="fadh2"/>
    <property type="match status" value="1"/>
</dbReference>
<dbReference type="GO" id="GO:0009086">
    <property type="term" value="P:methionine biosynthetic process"/>
    <property type="evidence" value="ECO:0007669"/>
    <property type="project" value="UniProtKB-KW"/>
</dbReference>
<evidence type="ECO:0000256" key="8">
    <source>
        <dbReference type="ARBA" id="ARBA00023027"/>
    </source>
</evidence>
<comment type="pathway">
    <text evidence="2 12">One-carbon metabolism; tetrahydrofolate interconversion.</text>
</comment>
<dbReference type="CDD" id="cd00537">
    <property type="entry name" value="MTHFR"/>
    <property type="match status" value="1"/>
</dbReference>
<keyword evidence="4" id="KW-0028">Amino-acid biosynthesis</keyword>
<keyword evidence="5 12" id="KW-0285">Flavoprotein</keyword>
<dbReference type="EMBL" id="WHMJ01000002">
    <property type="protein sequence ID" value="MPV90830.1"/>
    <property type="molecule type" value="Genomic_DNA"/>
</dbReference>
<dbReference type="PANTHER" id="PTHR45754:SF3">
    <property type="entry name" value="METHYLENETETRAHYDROFOLATE REDUCTASE (NADPH)"/>
    <property type="match status" value="1"/>
</dbReference>
<comment type="caution">
    <text evidence="13">The sequence shown here is derived from an EMBL/GenBank/DDBJ whole genome shotgun (WGS) entry which is preliminary data.</text>
</comment>
<evidence type="ECO:0000256" key="7">
    <source>
        <dbReference type="ARBA" id="ARBA00023002"/>
    </source>
</evidence>
<sequence>MCSFSFEIFPPRKDENIKNLDAILDDLGQLSPNFISVTFGAGGSINSKNTLETASLIQEKYKIPSIVHLPCIHSSKEKITQILQQCKDRQLNKILALRGDVCNNLEKSKDFSYASDLISFIQKYKDFEIYAACYPEKHNESKNFIEDIHYLKNKVDLGTNKLITQLFYDNDFFYTFKQNCALANINIPIYAGIMPITNKRQVLKITQLCGSKIPAKFTKILEKYENNALALEDAGIAYAIDQIIDLITSGVDGIHLYTMNKSRAAIKIYEAIKYLIKVS</sequence>
<evidence type="ECO:0000313" key="13">
    <source>
        <dbReference type="EMBL" id="MPV90830.1"/>
    </source>
</evidence>
<comment type="catalytic activity">
    <reaction evidence="11">
        <text>(6S)-5-methyl-5,6,7,8-tetrahydrofolate + NAD(+) = (6R)-5,10-methylene-5,6,7,8-tetrahydrofolate + NADH + H(+)</text>
        <dbReference type="Rhea" id="RHEA:19821"/>
        <dbReference type="ChEBI" id="CHEBI:15378"/>
        <dbReference type="ChEBI" id="CHEBI:15636"/>
        <dbReference type="ChEBI" id="CHEBI:18608"/>
        <dbReference type="ChEBI" id="CHEBI:57540"/>
        <dbReference type="ChEBI" id="CHEBI:57945"/>
        <dbReference type="EC" id="1.5.1.54"/>
    </reaction>
    <physiologicalReaction direction="right-to-left" evidence="11">
        <dbReference type="Rhea" id="RHEA:19823"/>
    </physiologicalReaction>
</comment>
<dbReference type="SUPFAM" id="SSF51730">
    <property type="entry name" value="FAD-linked oxidoreductase"/>
    <property type="match status" value="1"/>
</dbReference>
<comment type="pathway">
    <text evidence="10">Amino-acid biosynthesis; L-methionine biosynthesis via de novo pathway.</text>
</comment>
<keyword evidence="8" id="KW-0520">NAD</keyword>
<reference evidence="13" key="1">
    <citation type="journal article" date="2019" name="Front. Microbiol.">
        <title>Campylobacter hepaticus, the cause of Spotty Liver Disease in chickens: Transmission and routes of infection.</title>
        <authorList>
            <person name="Van T.H."/>
            <person name="Moore R.J."/>
            <person name="Phung C."/>
        </authorList>
    </citation>
    <scope>NUCLEOTIDE SEQUENCE</scope>
    <source>
        <strain evidence="13">QLD_2/QLD</strain>
    </source>
</reference>
<evidence type="ECO:0000256" key="9">
    <source>
        <dbReference type="ARBA" id="ARBA00023167"/>
    </source>
</evidence>
<organism evidence="13">
    <name type="scientific">Campylobacter hepaticus</name>
    <dbReference type="NCBI Taxonomy" id="1813019"/>
    <lineage>
        <taxon>Bacteria</taxon>
        <taxon>Pseudomonadati</taxon>
        <taxon>Campylobacterota</taxon>
        <taxon>Epsilonproteobacteria</taxon>
        <taxon>Campylobacterales</taxon>
        <taxon>Campylobacteraceae</taxon>
        <taxon>Campylobacter</taxon>
    </lineage>
</organism>